<dbReference type="GO" id="GO:0003993">
    <property type="term" value="F:acid phosphatase activity"/>
    <property type="evidence" value="ECO:0007669"/>
    <property type="project" value="InterPro"/>
</dbReference>
<dbReference type="Pfam" id="PF00149">
    <property type="entry name" value="Metallophos"/>
    <property type="match status" value="1"/>
</dbReference>
<dbReference type="InterPro" id="IPR029052">
    <property type="entry name" value="Metallo-depent_PP-like"/>
</dbReference>
<dbReference type="Gene3D" id="2.60.40.10">
    <property type="entry name" value="Immunoglobulins"/>
    <property type="match status" value="2"/>
</dbReference>
<evidence type="ECO:0000256" key="1">
    <source>
        <dbReference type="ARBA" id="ARBA00001913"/>
    </source>
</evidence>
<dbReference type="SUPFAM" id="SSF49363">
    <property type="entry name" value="Purple acid phosphatase, N-terminal domain"/>
    <property type="match status" value="1"/>
</dbReference>
<sequence length="872" mass="94984">MLNYIYFYLPWRNIVTNRILKKLTTTGVLILCMWSSFSCLAANIVRGPYIQLGTESSMIIRWNTDKPTNSQVKYGASPNALINSKQQSELTTNHEVSLTGLTALTRYYYSVGSTSEVLAGNDTETFFETSPAIGQATPTRFWILGDPGRAGTNPDSDEQKIVRDGYYQFANGAYTDFWLMLGDNAYNDGTIEEYQNAVFNQYPKLLKQSPLWPVMGNHDNRTAKVETGTGGYYDLFTLPKSGEAGGVASGHEAYFSFDYGNIHIVVLNSSDKEHFDVSGPMDDWLKKDLAKTQAEWLIAVFHHPVYGKSGHDSDTEINMIKMREVFAPILEAHGVDLVMTGHNHFYTRSTLMSGHYGDSDSYDASKHNLNSGDGRTDGDGAYLKNGRSANSGTVYITHGAGAGGGDGYARLVRADEIDTKKRHPADYMYGGRGSMVIDVNGKTLDVTVIGPTGKTVDYFTIKHTDANQENQPPSAVANGPYSGSIGQAVLFSSDGSADSDGTIKSYQWDFGDGSQSAEANPTYTYQSAGEYTATLTVVDDKDASDRAETQVSITGSSSNELANNVPRKVNGVKDEEINFTFKVPPESSSLKVNIDGGEGDADLYVRFGQPVTVNEFDCRPYKNGNKESCEISPSQSGTYHIMLRGYRNFSEVKLTASYQVSANESPSADANGPYSGLVDAEIALSSDGSFDPDGSVSSYHWDFGDGNQSSQKNPTHRYALPGTYTATLTITDEQGATSKDSAEVVVTQTDDTISDACAEGKTPISGGRIDIGIAYCLESTTDSDQIQMAHYVKDDGVGKTLEILVRYGTGNADLLHRYGSRPNASTWDYRSANANNSETILVPAAKKGWNYIHVRANPEFSGAVIYLQLIEN</sequence>
<dbReference type="InterPro" id="IPR003961">
    <property type="entry name" value="FN3_dom"/>
</dbReference>
<evidence type="ECO:0000313" key="6">
    <source>
        <dbReference type="Proteomes" id="UP000315439"/>
    </source>
</evidence>
<dbReference type="SUPFAM" id="SSF49299">
    <property type="entry name" value="PKD domain"/>
    <property type="match status" value="2"/>
</dbReference>
<feature type="domain" description="Fibronectin type-III" evidence="4">
    <location>
        <begin position="44"/>
        <end position="133"/>
    </location>
</feature>
<dbReference type="PANTHER" id="PTHR22953:SF153">
    <property type="entry name" value="PURPLE ACID PHOSPHATASE"/>
    <property type="match status" value="1"/>
</dbReference>
<dbReference type="InterPro" id="IPR004843">
    <property type="entry name" value="Calcineurin-like_PHP"/>
</dbReference>
<evidence type="ECO:0000256" key="2">
    <source>
        <dbReference type="ARBA" id="ARBA00022729"/>
    </source>
</evidence>
<dbReference type="Gene3D" id="2.60.40.380">
    <property type="entry name" value="Purple acid phosphatase-like, N-terminal"/>
    <property type="match status" value="1"/>
</dbReference>
<gene>
    <name evidence="5" type="ORF">FLL46_01200</name>
</gene>
<dbReference type="SMART" id="SM00089">
    <property type="entry name" value="PKD"/>
    <property type="match status" value="2"/>
</dbReference>
<dbReference type="InterPro" id="IPR007280">
    <property type="entry name" value="Peptidase_C_arc/bac"/>
</dbReference>
<evidence type="ECO:0000259" key="3">
    <source>
        <dbReference type="PROSITE" id="PS50093"/>
    </source>
</evidence>
<dbReference type="Gene3D" id="2.60.120.380">
    <property type="match status" value="2"/>
</dbReference>
<dbReference type="EMBL" id="VIKS01000001">
    <property type="protein sequence ID" value="TQV89529.1"/>
    <property type="molecule type" value="Genomic_DNA"/>
</dbReference>
<dbReference type="PROSITE" id="PS50093">
    <property type="entry name" value="PKD"/>
    <property type="match status" value="2"/>
</dbReference>
<dbReference type="Pfam" id="PF18911">
    <property type="entry name" value="PKD_4"/>
    <property type="match status" value="2"/>
</dbReference>
<keyword evidence="2" id="KW-0732">Signal</keyword>
<dbReference type="InterPro" id="IPR013783">
    <property type="entry name" value="Ig-like_fold"/>
</dbReference>
<comment type="cofactor">
    <cofactor evidence="1">
        <name>Ca(2+)</name>
        <dbReference type="ChEBI" id="CHEBI:29108"/>
    </cofactor>
</comment>
<dbReference type="InterPro" id="IPR035986">
    <property type="entry name" value="PKD_dom_sf"/>
</dbReference>
<dbReference type="SUPFAM" id="SSF56300">
    <property type="entry name" value="Metallo-dependent phosphatases"/>
    <property type="match status" value="1"/>
</dbReference>
<dbReference type="CDD" id="cd00146">
    <property type="entry name" value="PKD"/>
    <property type="match status" value="2"/>
</dbReference>
<protein>
    <submittedName>
        <fullName evidence="5">PKD domain-containing protein</fullName>
    </submittedName>
</protein>
<evidence type="ECO:0000259" key="4">
    <source>
        <dbReference type="PROSITE" id="PS50853"/>
    </source>
</evidence>
<dbReference type="Pfam" id="PF04151">
    <property type="entry name" value="PPC"/>
    <property type="match status" value="2"/>
</dbReference>
<feature type="domain" description="PKD" evidence="3">
    <location>
        <begin position="472"/>
        <end position="558"/>
    </location>
</feature>
<dbReference type="Pfam" id="PF16656">
    <property type="entry name" value="Pur_ac_phosph_N"/>
    <property type="match status" value="1"/>
</dbReference>
<dbReference type="AlphaFoldDB" id="A0A545UJ90"/>
<dbReference type="InterPro" id="IPR015914">
    <property type="entry name" value="PAPs_N"/>
</dbReference>
<dbReference type="InterPro" id="IPR022409">
    <property type="entry name" value="PKD/Chitinase_dom"/>
</dbReference>
<proteinExistence type="predicted"/>
<dbReference type="PROSITE" id="PS50853">
    <property type="entry name" value="FN3"/>
    <property type="match status" value="1"/>
</dbReference>
<dbReference type="InterPro" id="IPR039331">
    <property type="entry name" value="PAPs-like"/>
</dbReference>
<dbReference type="InterPro" id="IPR000601">
    <property type="entry name" value="PKD_dom"/>
</dbReference>
<reference evidence="5 6" key="1">
    <citation type="submission" date="2019-07" db="EMBL/GenBank/DDBJ databases">
        <title>Draft genome for Aliikangiella sp. M105.</title>
        <authorList>
            <person name="Wang G."/>
        </authorList>
    </citation>
    <scope>NUCLEOTIDE SEQUENCE [LARGE SCALE GENOMIC DNA]</scope>
    <source>
        <strain evidence="5 6">M105</strain>
    </source>
</reference>
<dbReference type="PANTHER" id="PTHR22953">
    <property type="entry name" value="ACID PHOSPHATASE RELATED"/>
    <property type="match status" value="1"/>
</dbReference>
<feature type="domain" description="PKD" evidence="3">
    <location>
        <begin position="665"/>
        <end position="753"/>
    </location>
</feature>
<dbReference type="Gene3D" id="3.60.21.10">
    <property type="match status" value="1"/>
</dbReference>
<dbReference type="InterPro" id="IPR008963">
    <property type="entry name" value="Purple_acid_Pase-like_N"/>
</dbReference>
<evidence type="ECO:0000313" key="5">
    <source>
        <dbReference type="EMBL" id="TQV89529.1"/>
    </source>
</evidence>
<dbReference type="Proteomes" id="UP000315439">
    <property type="component" value="Unassembled WGS sequence"/>
</dbReference>
<name>A0A545UJ90_9GAMM</name>
<keyword evidence="6" id="KW-1185">Reference proteome</keyword>
<comment type="caution">
    <text evidence="5">The sequence shown here is derived from an EMBL/GenBank/DDBJ whole genome shotgun (WGS) entry which is preliminary data.</text>
</comment>
<organism evidence="5 6">
    <name type="scientific">Aliikangiella coralliicola</name>
    <dbReference type="NCBI Taxonomy" id="2592383"/>
    <lineage>
        <taxon>Bacteria</taxon>
        <taxon>Pseudomonadati</taxon>
        <taxon>Pseudomonadota</taxon>
        <taxon>Gammaproteobacteria</taxon>
        <taxon>Oceanospirillales</taxon>
        <taxon>Pleioneaceae</taxon>
        <taxon>Aliikangiella</taxon>
    </lineage>
</organism>
<dbReference type="GO" id="GO:0046872">
    <property type="term" value="F:metal ion binding"/>
    <property type="evidence" value="ECO:0007669"/>
    <property type="project" value="InterPro"/>
</dbReference>
<dbReference type="OrthoDB" id="9804511at2"/>
<accession>A0A545UJ90</accession>